<dbReference type="InterPro" id="IPR036611">
    <property type="entry name" value="Trigger_fac_ribosome-bd_sf"/>
</dbReference>
<dbReference type="PANTHER" id="PTHR30560">
    <property type="entry name" value="TRIGGER FACTOR CHAPERONE AND PEPTIDYL-PROLYL CIS/TRANS ISOMERASE"/>
    <property type="match status" value="1"/>
</dbReference>
<dbReference type="Gene3D" id="3.30.70.1050">
    <property type="entry name" value="Trigger factor ribosome-binding domain"/>
    <property type="match status" value="1"/>
</dbReference>
<dbReference type="PROSITE" id="PS50059">
    <property type="entry name" value="FKBP_PPIASE"/>
    <property type="match status" value="1"/>
</dbReference>
<dbReference type="GO" id="GO:0044183">
    <property type="term" value="F:protein folding chaperone"/>
    <property type="evidence" value="ECO:0007669"/>
    <property type="project" value="TreeGrafter"/>
</dbReference>
<dbReference type="GO" id="GO:0051301">
    <property type="term" value="P:cell division"/>
    <property type="evidence" value="ECO:0007669"/>
    <property type="project" value="UniProtKB-KW"/>
</dbReference>
<dbReference type="InterPro" id="IPR008881">
    <property type="entry name" value="Trigger_fac_ribosome-bd_bac"/>
</dbReference>
<dbReference type="InterPro" id="IPR037041">
    <property type="entry name" value="Trigger_fac_C_sf"/>
</dbReference>
<dbReference type="GO" id="GO:0003755">
    <property type="term" value="F:peptidyl-prolyl cis-trans isomerase activity"/>
    <property type="evidence" value="ECO:0007669"/>
    <property type="project" value="UniProtKB-EC"/>
</dbReference>
<accession>A0A3B0TH14</accession>
<organism evidence="2">
    <name type="scientific">hydrothermal vent metagenome</name>
    <dbReference type="NCBI Taxonomy" id="652676"/>
    <lineage>
        <taxon>unclassified sequences</taxon>
        <taxon>metagenomes</taxon>
        <taxon>ecological metagenomes</taxon>
    </lineage>
</organism>
<proteinExistence type="predicted"/>
<feature type="domain" description="PPIase FKBP-type" evidence="1">
    <location>
        <begin position="164"/>
        <end position="213"/>
    </location>
</feature>
<dbReference type="InterPro" id="IPR046357">
    <property type="entry name" value="PPIase_dom_sf"/>
</dbReference>
<dbReference type="GO" id="GO:0051083">
    <property type="term" value="P:'de novo' cotranslational protein folding"/>
    <property type="evidence" value="ECO:0007669"/>
    <property type="project" value="TreeGrafter"/>
</dbReference>
<dbReference type="GO" id="GO:0015031">
    <property type="term" value="P:protein transport"/>
    <property type="evidence" value="ECO:0007669"/>
    <property type="project" value="InterPro"/>
</dbReference>
<dbReference type="Pfam" id="PF05697">
    <property type="entry name" value="Trigger_N"/>
    <property type="match status" value="1"/>
</dbReference>
<protein>
    <submittedName>
        <fullName evidence="2">Cell division trigger factor</fullName>
        <ecNumber evidence="2">5.2.1.8</ecNumber>
    </submittedName>
</protein>
<evidence type="ECO:0000313" key="2">
    <source>
        <dbReference type="EMBL" id="VAW06336.1"/>
    </source>
</evidence>
<dbReference type="GO" id="GO:0043335">
    <property type="term" value="P:protein unfolding"/>
    <property type="evidence" value="ECO:0007669"/>
    <property type="project" value="TreeGrafter"/>
</dbReference>
<dbReference type="SUPFAM" id="SSF102735">
    <property type="entry name" value="Trigger factor ribosome-binding domain"/>
    <property type="match status" value="1"/>
</dbReference>
<evidence type="ECO:0000259" key="1">
    <source>
        <dbReference type="PROSITE" id="PS50059"/>
    </source>
</evidence>
<dbReference type="EMBL" id="UOEI01000465">
    <property type="protein sequence ID" value="VAW06336.1"/>
    <property type="molecule type" value="Genomic_DNA"/>
</dbReference>
<dbReference type="AlphaFoldDB" id="A0A3B0TH14"/>
<keyword evidence="2" id="KW-0131">Cell cycle</keyword>
<dbReference type="Gene3D" id="1.10.3120.10">
    <property type="entry name" value="Trigger factor, C-terminal domain"/>
    <property type="match status" value="1"/>
</dbReference>
<dbReference type="GO" id="GO:0043022">
    <property type="term" value="F:ribosome binding"/>
    <property type="evidence" value="ECO:0007669"/>
    <property type="project" value="TreeGrafter"/>
</dbReference>
<dbReference type="Gene3D" id="3.10.50.40">
    <property type="match status" value="1"/>
</dbReference>
<dbReference type="InterPro" id="IPR005215">
    <property type="entry name" value="Trig_fac"/>
</dbReference>
<gene>
    <name evidence="2" type="ORF">MNBD_ACTINO01-955</name>
</gene>
<name>A0A3B0TH14_9ZZZZ</name>
<sequence length="213" mass="22969">MQTEVKESGRFERTLTVRLENDELAAAKKKAAAKISKSMKIKGFRPGKAPLAVVERMAGADYVRSEAIEEAIQDIVPEAINEAGLDPVTVPTVSAVRDDNEDGVVEIDVLVTLWPVLESLPEFGEIEIEVEDPSPTEDEIAEQLDALRNQFAELADHDGELSEGDFALIDISAELDGEVVDTAGAKDLMYELGTNSFIPGLDEILVGATVGDT</sequence>
<dbReference type="Pfam" id="PF00254">
    <property type="entry name" value="FKBP_C"/>
    <property type="match status" value="1"/>
</dbReference>
<feature type="non-terminal residue" evidence="2">
    <location>
        <position position="213"/>
    </location>
</feature>
<dbReference type="SUPFAM" id="SSF54534">
    <property type="entry name" value="FKBP-like"/>
    <property type="match status" value="1"/>
</dbReference>
<keyword evidence="2" id="KW-0132">Cell division</keyword>
<reference evidence="2" key="1">
    <citation type="submission" date="2018-06" db="EMBL/GenBank/DDBJ databases">
        <authorList>
            <person name="Zhirakovskaya E."/>
        </authorList>
    </citation>
    <scope>NUCLEOTIDE SEQUENCE</scope>
</reference>
<dbReference type="InterPro" id="IPR001179">
    <property type="entry name" value="PPIase_FKBP_dom"/>
</dbReference>
<dbReference type="EC" id="5.2.1.8" evidence="2"/>
<dbReference type="PANTHER" id="PTHR30560:SF3">
    <property type="entry name" value="TRIGGER FACTOR-LIKE PROTEIN TIG, CHLOROPLASTIC"/>
    <property type="match status" value="1"/>
</dbReference>
<keyword evidence="2" id="KW-0413">Isomerase</keyword>